<organism evidence="2 3">
    <name type="scientific">Ensete ventricosum</name>
    <name type="common">Abyssinian banana</name>
    <name type="synonym">Musa ensete</name>
    <dbReference type="NCBI Taxonomy" id="4639"/>
    <lineage>
        <taxon>Eukaryota</taxon>
        <taxon>Viridiplantae</taxon>
        <taxon>Streptophyta</taxon>
        <taxon>Embryophyta</taxon>
        <taxon>Tracheophyta</taxon>
        <taxon>Spermatophyta</taxon>
        <taxon>Magnoliopsida</taxon>
        <taxon>Liliopsida</taxon>
        <taxon>Zingiberales</taxon>
        <taxon>Musaceae</taxon>
        <taxon>Ensete</taxon>
    </lineage>
</organism>
<dbReference type="InterPro" id="IPR045096">
    <property type="entry name" value="EDR2-like"/>
</dbReference>
<dbReference type="Proteomes" id="UP000287651">
    <property type="component" value="Unassembled WGS sequence"/>
</dbReference>
<accession>A0A427ARP1</accession>
<evidence type="ECO:0000313" key="2">
    <source>
        <dbReference type="EMBL" id="RRT78914.1"/>
    </source>
</evidence>
<evidence type="ECO:0000256" key="1">
    <source>
        <dbReference type="SAM" id="Phobius"/>
    </source>
</evidence>
<evidence type="ECO:0000313" key="3">
    <source>
        <dbReference type="Proteomes" id="UP000287651"/>
    </source>
</evidence>
<gene>
    <name evidence="2" type="ORF">B296_00005244</name>
</gene>
<dbReference type="PANTHER" id="PTHR12136:SF100">
    <property type="entry name" value="PROTEIN ENHANCED DISEASE RESISTANCE 2-LIKE"/>
    <property type="match status" value="1"/>
</dbReference>
<keyword evidence="1" id="KW-0812">Transmembrane</keyword>
<proteinExistence type="predicted"/>
<dbReference type="EMBL" id="AMZH03001554">
    <property type="protein sequence ID" value="RRT78914.1"/>
    <property type="molecule type" value="Genomic_DNA"/>
</dbReference>
<keyword evidence="1" id="KW-1133">Transmembrane helix</keyword>
<feature type="transmembrane region" description="Helical" evidence="1">
    <location>
        <begin position="132"/>
        <end position="157"/>
    </location>
</feature>
<name>A0A427ARP1_ENSVE</name>
<dbReference type="PANTHER" id="PTHR12136">
    <property type="entry name" value="ENHANCED DISEASE RESISTANCE-RELATED"/>
    <property type="match status" value="1"/>
</dbReference>
<protein>
    <submittedName>
        <fullName evidence="2">Uncharacterized protein</fullName>
    </submittedName>
</protein>
<sequence>MVYVLCVYNKKEKNQRMMQNILTHSCTPQMAAYNIQDALNWKQKIESVIDQGYEFLKNFQEPIALYVVTACLEISDDHSRIHLRSAEESESSKKSPFHSLRSGVYTCLLEINRTRFLNLNGVLCYDVVRPRMVVHASAGLCGLVTFVMYVIGGVMMMEVMVSIKFKKLAFAYHLTQHSWCHASCNAVVLFQSREHPDCGPQPGFVRAHLESMCILSFR</sequence>
<comment type="caution">
    <text evidence="2">The sequence shown here is derived from an EMBL/GenBank/DDBJ whole genome shotgun (WGS) entry which is preliminary data.</text>
</comment>
<keyword evidence="1" id="KW-0472">Membrane</keyword>
<reference evidence="2 3" key="1">
    <citation type="journal article" date="2014" name="Agronomy (Basel)">
        <title>A Draft Genome Sequence for Ensete ventricosum, the Drought-Tolerant Tree Against Hunger.</title>
        <authorList>
            <person name="Harrison J."/>
            <person name="Moore K.A."/>
            <person name="Paszkiewicz K."/>
            <person name="Jones T."/>
            <person name="Grant M."/>
            <person name="Ambacheew D."/>
            <person name="Muzemil S."/>
            <person name="Studholme D.J."/>
        </authorList>
    </citation>
    <scope>NUCLEOTIDE SEQUENCE [LARGE SCALE GENOMIC DNA]</scope>
</reference>
<dbReference type="AlphaFoldDB" id="A0A427ARP1"/>